<reference evidence="16" key="1">
    <citation type="submission" date="2017-04" db="EMBL/GenBank/DDBJ databases">
        <authorList>
            <person name="Varghese N."/>
            <person name="Submissions S."/>
        </authorList>
    </citation>
    <scope>NUCLEOTIDE SEQUENCE [LARGE SCALE GENOMIC DNA]</scope>
    <source>
        <strain evidence="16">RKEM611</strain>
    </source>
</reference>
<keyword evidence="7 10" id="KW-0472">Membrane</keyword>
<proteinExistence type="inferred from homology"/>
<name>A0A1Y6BUF4_9BACT</name>
<comment type="similarity">
    <text evidence="10 11">Belongs to the TonB-dependent receptor family.</text>
</comment>
<dbReference type="Gene3D" id="2.40.170.20">
    <property type="entry name" value="TonB-dependent receptor, beta-barrel domain"/>
    <property type="match status" value="1"/>
</dbReference>
<protein>
    <submittedName>
        <fullName evidence="15">Outer membrane receptor for ferrienterochelin and colicins</fullName>
    </submittedName>
</protein>
<accession>A0A1Y6BUF4</accession>
<dbReference type="Gene3D" id="2.170.130.10">
    <property type="entry name" value="TonB-dependent receptor, plug domain"/>
    <property type="match status" value="1"/>
</dbReference>
<dbReference type="GO" id="GO:0015344">
    <property type="term" value="F:siderophore uptake transmembrane transporter activity"/>
    <property type="evidence" value="ECO:0007669"/>
    <property type="project" value="TreeGrafter"/>
</dbReference>
<dbReference type="InterPro" id="IPR012910">
    <property type="entry name" value="Plug_dom"/>
</dbReference>
<evidence type="ECO:0000256" key="6">
    <source>
        <dbReference type="ARBA" id="ARBA00023077"/>
    </source>
</evidence>
<feature type="domain" description="TonB-dependent receptor plug" evidence="14">
    <location>
        <begin position="48"/>
        <end position="155"/>
    </location>
</feature>
<dbReference type="AlphaFoldDB" id="A0A1Y6BUF4"/>
<dbReference type="PANTHER" id="PTHR30069:SF29">
    <property type="entry name" value="HEMOGLOBIN AND HEMOGLOBIN-HAPTOGLOBIN-BINDING PROTEIN 1-RELATED"/>
    <property type="match status" value="1"/>
</dbReference>
<evidence type="ECO:0000256" key="8">
    <source>
        <dbReference type="ARBA" id="ARBA00023170"/>
    </source>
</evidence>
<dbReference type="Pfam" id="PF00593">
    <property type="entry name" value="TonB_dep_Rec_b-barrel"/>
    <property type="match status" value="1"/>
</dbReference>
<keyword evidence="16" id="KW-1185">Reference proteome</keyword>
<keyword evidence="5 12" id="KW-0732">Signal</keyword>
<dbReference type="InterPro" id="IPR000531">
    <property type="entry name" value="Beta-barrel_TonB"/>
</dbReference>
<keyword evidence="4 10" id="KW-0812">Transmembrane</keyword>
<feature type="chain" id="PRO_5012622054" evidence="12">
    <location>
        <begin position="21"/>
        <end position="667"/>
    </location>
</feature>
<dbReference type="PANTHER" id="PTHR30069">
    <property type="entry name" value="TONB-DEPENDENT OUTER MEMBRANE RECEPTOR"/>
    <property type="match status" value="1"/>
</dbReference>
<dbReference type="InterPro" id="IPR037066">
    <property type="entry name" value="Plug_dom_sf"/>
</dbReference>
<dbReference type="EMBL" id="FWZT01000006">
    <property type="protein sequence ID" value="SMF19080.1"/>
    <property type="molecule type" value="Genomic_DNA"/>
</dbReference>
<dbReference type="SUPFAM" id="SSF56935">
    <property type="entry name" value="Porins"/>
    <property type="match status" value="1"/>
</dbReference>
<dbReference type="GO" id="GO:0009279">
    <property type="term" value="C:cell outer membrane"/>
    <property type="evidence" value="ECO:0007669"/>
    <property type="project" value="UniProtKB-SubCell"/>
</dbReference>
<evidence type="ECO:0000256" key="11">
    <source>
        <dbReference type="RuleBase" id="RU003357"/>
    </source>
</evidence>
<dbReference type="Proteomes" id="UP000192907">
    <property type="component" value="Unassembled WGS sequence"/>
</dbReference>
<keyword evidence="2 10" id="KW-0813">Transport</keyword>
<dbReference type="InterPro" id="IPR039426">
    <property type="entry name" value="TonB-dep_rcpt-like"/>
</dbReference>
<evidence type="ECO:0000256" key="10">
    <source>
        <dbReference type="PROSITE-ProRule" id="PRU01360"/>
    </source>
</evidence>
<organism evidence="15 16">
    <name type="scientific">Pseudobacteriovorax antillogorgiicola</name>
    <dbReference type="NCBI Taxonomy" id="1513793"/>
    <lineage>
        <taxon>Bacteria</taxon>
        <taxon>Pseudomonadati</taxon>
        <taxon>Bdellovibrionota</taxon>
        <taxon>Oligoflexia</taxon>
        <taxon>Oligoflexales</taxon>
        <taxon>Pseudobacteriovoracaceae</taxon>
        <taxon>Pseudobacteriovorax</taxon>
    </lineage>
</organism>
<keyword evidence="6 11" id="KW-0798">TonB box</keyword>
<evidence type="ECO:0000259" key="13">
    <source>
        <dbReference type="Pfam" id="PF00593"/>
    </source>
</evidence>
<sequence>MKRHAMLILIVGSLVAPKLASSFEATQSLEKLFNLRIEVSSTSPDTLLNSPSSVSVIDRYTIQEYNFQSISEAIETLAGVSVNRSYFSHNLPAIRGILQDNFTNRVLILIDGVASWMSVTGHGELERININDLERIEVLKGPASVLYGTNAYSGAINLVLRRLPDENTEDVMGQLQTSISTNSHLKSANGHLLYADQDLTYFVSASAQLQEGFEYGEDSNFVDEVGSTRYHLDFQERSNFTSNVELKTSFGLHNLLINSYLNNYSFLGARPLISSGVGQYSRTEGDLINYNFTKSIGQSKLVATLSYDRQEREYSRIADDTVRGRIEGTRSFGKLLGTLSIVDSLSLDLGVEHELRKSLKFQIYNPTNKFVFNENNMKNRQVAETSLSAQFSFYMDRLATNWPLRFVLGVRQTSNEAFDSNLSMRATGVYTISKTSSLKFVYGQSYRAPSLFELYYEDSRSVNEIYGNEDLEPETSDSTELAYILSPSKNWFLQMTVFQAEFDNKIIRTRRLPNSSSDLSLGFVNSNKFSARGSELEIKYINSELIDVMASIQSIDGDDGDAVNNKYNFKFVPEVSSSVGLNKKFRRLSGSFTYHHIGKTEGMLESIPAQSTMNASFSIRGNSGTHTIKVQNLQNKQIEYPEYIRGNINSLYSGQGQDIMYDFSTIF</sequence>
<evidence type="ECO:0000313" key="15">
    <source>
        <dbReference type="EMBL" id="SMF19080.1"/>
    </source>
</evidence>
<evidence type="ECO:0000256" key="9">
    <source>
        <dbReference type="ARBA" id="ARBA00023237"/>
    </source>
</evidence>
<gene>
    <name evidence="15" type="ORF">SAMN06296036_106238</name>
</gene>
<evidence type="ECO:0000256" key="1">
    <source>
        <dbReference type="ARBA" id="ARBA00004571"/>
    </source>
</evidence>
<dbReference type="InterPro" id="IPR036942">
    <property type="entry name" value="Beta-barrel_TonB_sf"/>
</dbReference>
<keyword evidence="8 15" id="KW-0675">Receptor</keyword>
<evidence type="ECO:0000256" key="3">
    <source>
        <dbReference type="ARBA" id="ARBA00022452"/>
    </source>
</evidence>
<dbReference type="Pfam" id="PF07715">
    <property type="entry name" value="Plug"/>
    <property type="match status" value="1"/>
</dbReference>
<evidence type="ECO:0000256" key="4">
    <source>
        <dbReference type="ARBA" id="ARBA00022692"/>
    </source>
</evidence>
<comment type="subcellular location">
    <subcellularLocation>
        <location evidence="1 10">Cell outer membrane</location>
        <topology evidence="1 10">Multi-pass membrane protein</topology>
    </subcellularLocation>
</comment>
<keyword evidence="9 10" id="KW-0998">Cell outer membrane</keyword>
<keyword evidence="3 10" id="KW-1134">Transmembrane beta strand</keyword>
<dbReference type="GO" id="GO:0044718">
    <property type="term" value="P:siderophore transmembrane transport"/>
    <property type="evidence" value="ECO:0007669"/>
    <property type="project" value="TreeGrafter"/>
</dbReference>
<dbReference type="PROSITE" id="PS52016">
    <property type="entry name" value="TONB_DEPENDENT_REC_3"/>
    <property type="match status" value="1"/>
</dbReference>
<evidence type="ECO:0000256" key="7">
    <source>
        <dbReference type="ARBA" id="ARBA00023136"/>
    </source>
</evidence>
<evidence type="ECO:0000259" key="14">
    <source>
        <dbReference type="Pfam" id="PF07715"/>
    </source>
</evidence>
<dbReference type="OrthoDB" id="5389752at2"/>
<feature type="signal peptide" evidence="12">
    <location>
        <begin position="1"/>
        <end position="20"/>
    </location>
</feature>
<evidence type="ECO:0000256" key="5">
    <source>
        <dbReference type="ARBA" id="ARBA00022729"/>
    </source>
</evidence>
<evidence type="ECO:0000313" key="16">
    <source>
        <dbReference type="Proteomes" id="UP000192907"/>
    </source>
</evidence>
<evidence type="ECO:0000256" key="12">
    <source>
        <dbReference type="SAM" id="SignalP"/>
    </source>
</evidence>
<evidence type="ECO:0000256" key="2">
    <source>
        <dbReference type="ARBA" id="ARBA00022448"/>
    </source>
</evidence>
<feature type="domain" description="TonB-dependent receptor-like beta-barrel" evidence="13">
    <location>
        <begin position="240"/>
        <end position="619"/>
    </location>
</feature>
<dbReference type="RefSeq" id="WP_132317687.1">
    <property type="nucleotide sequence ID" value="NZ_FWZT01000006.1"/>
</dbReference>
<dbReference type="STRING" id="1513793.SAMN06296036_106238"/>